<dbReference type="Proteomes" id="UP000663826">
    <property type="component" value="Unassembled WGS sequence"/>
</dbReference>
<dbReference type="AlphaFoldDB" id="A0A8H3AA75"/>
<evidence type="ECO:0000313" key="1">
    <source>
        <dbReference type="EMBL" id="CAE6410302.1"/>
    </source>
</evidence>
<name>A0A8H3AA75_9AGAM</name>
<gene>
    <name evidence="1" type="ORF">RDB_LOCUS37491</name>
</gene>
<protein>
    <submittedName>
        <fullName evidence="1">Uncharacterized protein</fullName>
    </submittedName>
</protein>
<evidence type="ECO:0000313" key="2">
    <source>
        <dbReference type="Proteomes" id="UP000663826"/>
    </source>
</evidence>
<reference evidence="1" key="1">
    <citation type="submission" date="2021-01" db="EMBL/GenBank/DDBJ databases">
        <authorList>
            <person name="Kaushik A."/>
        </authorList>
    </citation>
    <scope>NUCLEOTIDE SEQUENCE</scope>
    <source>
        <strain evidence="1">AG1-1B</strain>
    </source>
</reference>
<accession>A0A8H3AA75</accession>
<comment type="caution">
    <text evidence="1">The sequence shown here is derived from an EMBL/GenBank/DDBJ whole genome shotgun (WGS) entry which is preliminary data.</text>
</comment>
<dbReference type="EMBL" id="CAJMWQ010000965">
    <property type="protein sequence ID" value="CAE6410302.1"/>
    <property type="molecule type" value="Genomic_DNA"/>
</dbReference>
<organism evidence="1 2">
    <name type="scientific">Rhizoctonia solani</name>
    <dbReference type="NCBI Taxonomy" id="456999"/>
    <lineage>
        <taxon>Eukaryota</taxon>
        <taxon>Fungi</taxon>
        <taxon>Dikarya</taxon>
        <taxon>Basidiomycota</taxon>
        <taxon>Agaricomycotina</taxon>
        <taxon>Agaricomycetes</taxon>
        <taxon>Cantharellales</taxon>
        <taxon>Ceratobasidiaceae</taxon>
        <taxon>Rhizoctonia</taxon>
    </lineage>
</organism>
<sequence>MTIGINCSSTIKERTPSASRRYDDTHAGQAKRRTILIGPLDVQKGDKQASHPFGPVPDGWIECTHIIEGVITDAYIRTPDLLSQVETHYTQISALLKSIDSTGEMFSSMDIYIDPICDPQTGQRIGAYYLVDHNRHSIAFLREVNTATIGLPDVRSSVHLDNISSDGSTSPFTPEECKCYLKSVNPSTNEPQYLNWSLARINSLLIQSQIVNLHGEQWARADRTMIVTGQHPPTRTARYLQLSKLMFDCPLTHLNRLERVWTDRIIYSHHWKKLLAELNDEWVAAAGIAVLVWM</sequence>
<proteinExistence type="predicted"/>